<dbReference type="PANTHER" id="PTHR43381">
    <property type="entry name" value="TRANSLATION INITIATION FACTOR IF-2-RELATED"/>
    <property type="match status" value="1"/>
</dbReference>
<dbReference type="PANTHER" id="PTHR43381:SF5">
    <property type="entry name" value="TR-TYPE G DOMAIN-CONTAINING PROTEIN"/>
    <property type="match status" value="1"/>
</dbReference>
<feature type="region of interest" description="Disordered" evidence="13">
    <location>
        <begin position="124"/>
        <end position="406"/>
    </location>
</feature>
<dbReference type="SUPFAM" id="SSF52540">
    <property type="entry name" value="P-loop containing nucleoside triphosphate hydrolases"/>
    <property type="match status" value="1"/>
</dbReference>
<dbReference type="InterPro" id="IPR044145">
    <property type="entry name" value="IF2_II"/>
</dbReference>
<reference evidence="15 16" key="1">
    <citation type="submission" date="2017-09" db="EMBL/GenBank/DDBJ databases">
        <title>Evaluation of Pacific Biosciences Sequencing Technology to Finishing C. thermocellum Genome Sequences.</title>
        <authorList>
            <person name="Brown S."/>
        </authorList>
    </citation>
    <scope>NUCLEOTIDE SEQUENCE [LARGE SCALE GENOMIC DNA]</scope>
    <source>
        <strain evidence="15 16">AD2</strain>
    </source>
</reference>
<comment type="similarity">
    <text evidence="2 10 11">Belongs to the TRAFAC class translation factor GTPase superfamily. Classic translation factor GTPase family. IF-2 subfamily.</text>
</comment>
<dbReference type="Proteomes" id="UP000223596">
    <property type="component" value="Unassembled WGS sequence"/>
</dbReference>
<dbReference type="InterPro" id="IPR023115">
    <property type="entry name" value="TIF_IF2_dom3"/>
</dbReference>
<evidence type="ECO:0000313" key="16">
    <source>
        <dbReference type="Proteomes" id="UP000223596"/>
    </source>
</evidence>
<feature type="compositionally biased region" description="Basic and acidic residues" evidence="13">
    <location>
        <begin position="240"/>
        <end position="249"/>
    </location>
</feature>
<dbReference type="RefSeq" id="WP_003515540.1">
    <property type="nucleotide sequence ID" value="NZ_CP013828.1"/>
</dbReference>
<dbReference type="FunFam" id="3.40.50.300:FF:000019">
    <property type="entry name" value="Translation initiation factor IF-2"/>
    <property type="match status" value="1"/>
</dbReference>
<dbReference type="NCBIfam" id="TIGR00231">
    <property type="entry name" value="small_GTP"/>
    <property type="match status" value="1"/>
</dbReference>
<feature type="compositionally biased region" description="Basic and acidic residues" evidence="13">
    <location>
        <begin position="270"/>
        <end position="326"/>
    </location>
</feature>
<keyword evidence="5 10" id="KW-0396">Initiation factor</keyword>
<comment type="subcellular location">
    <subcellularLocation>
        <location evidence="1 10 12">Cytoplasm</location>
    </subcellularLocation>
</comment>
<evidence type="ECO:0000256" key="7">
    <source>
        <dbReference type="ARBA" id="ARBA00022917"/>
    </source>
</evidence>
<evidence type="ECO:0000256" key="13">
    <source>
        <dbReference type="SAM" id="MobiDB-lite"/>
    </source>
</evidence>
<feature type="compositionally biased region" description="Basic and acidic residues" evidence="13">
    <location>
        <begin position="338"/>
        <end position="358"/>
    </location>
</feature>
<dbReference type="Pfam" id="PF04760">
    <property type="entry name" value="IF2_N"/>
    <property type="match status" value="2"/>
</dbReference>
<evidence type="ECO:0000256" key="4">
    <source>
        <dbReference type="ARBA" id="ARBA00022490"/>
    </source>
</evidence>
<comment type="function">
    <text evidence="9 10 11">One of the essential components for the initiation of protein synthesis. Protects formylmethionyl-tRNA from spontaneous hydrolysis and promotes its binding to the 30S ribosomal subunits. Also involved in the hydrolysis of GTP during the formation of the 70S ribosomal complex.</text>
</comment>
<dbReference type="AlphaFoldDB" id="A0AB36TF18"/>
<feature type="region of interest" description="G-domain" evidence="10">
    <location>
        <begin position="551"/>
        <end position="699"/>
    </location>
</feature>
<organism evidence="15 16">
    <name type="scientific">Acetivibrio thermocellus AD2</name>
    <dbReference type="NCBI Taxonomy" id="1138384"/>
    <lineage>
        <taxon>Bacteria</taxon>
        <taxon>Bacillati</taxon>
        <taxon>Bacillota</taxon>
        <taxon>Clostridia</taxon>
        <taxon>Eubacteriales</taxon>
        <taxon>Oscillospiraceae</taxon>
        <taxon>Acetivibrio</taxon>
    </lineage>
</organism>
<dbReference type="Gene3D" id="3.40.50.300">
    <property type="entry name" value="P-loop containing nucleotide triphosphate hydrolases"/>
    <property type="match status" value="1"/>
</dbReference>
<evidence type="ECO:0000256" key="9">
    <source>
        <dbReference type="ARBA" id="ARBA00025162"/>
    </source>
</evidence>
<dbReference type="FunFam" id="2.40.30.10:FF:000007">
    <property type="entry name" value="Translation initiation factor IF-2"/>
    <property type="match status" value="1"/>
</dbReference>
<feature type="compositionally biased region" description="Basic and acidic residues" evidence="13">
    <location>
        <begin position="157"/>
        <end position="211"/>
    </location>
</feature>
<evidence type="ECO:0000256" key="5">
    <source>
        <dbReference type="ARBA" id="ARBA00022540"/>
    </source>
</evidence>
<dbReference type="GO" id="GO:0005525">
    <property type="term" value="F:GTP binding"/>
    <property type="evidence" value="ECO:0007669"/>
    <property type="project" value="UniProtKB-KW"/>
</dbReference>
<dbReference type="PRINTS" id="PR00449">
    <property type="entry name" value="RASTRNSFRMNG"/>
</dbReference>
<dbReference type="Pfam" id="PF11987">
    <property type="entry name" value="IF-2"/>
    <property type="match status" value="1"/>
</dbReference>
<dbReference type="CDD" id="cd03692">
    <property type="entry name" value="mtIF2_IVc"/>
    <property type="match status" value="1"/>
</dbReference>
<comment type="caution">
    <text evidence="15">The sequence shown here is derived from an EMBL/GenBank/DDBJ whole genome shotgun (WGS) entry which is preliminary data.</text>
</comment>
<dbReference type="EMBL" id="PDBW01000001">
    <property type="protein sequence ID" value="PFH02504.1"/>
    <property type="molecule type" value="Genomic_DNA"/>
</dbReference>
<dbReference type="CDD" id="cd01887">
    <property type="entry name" value="IF2_eIF5B"/>
    <property type="match status" value="1"/>
</dbReference>
<feature type="compositionally biased region" description="Basic and acidic residues" evidence="13">
    <location>
        <begin position="124"/>
        <end position="148"/>
    </location>
</feature>
<keyword evidence="7 10" id="KW-0648">Protein biosynthesis</keyword>
<dbReference type="Gene3D" id="3.40.50.10050">
    <property type="entry name" value="Translation initiation factor IF- 2, domain 3"/>
    <property type="match status" value="1"/>
</dbReference>
<dbReference type="InterPro" id="IPR004161">
    <property type="entry name" value="EFTu-like_2"/>
</dbReference>
<dbReference type="CDD" id="cd03702">
    <property type="entry name" value="IF2_mtIF2_II"/>
    <property type="match status" value="1"/>
</dbReference>
<dbReference type="InterPro" id="IPR036925">
    <property type="entry name" value="TIF_IF2_dom3_sf"/>
</dbReference>
<evidence type="ECO:0000256" key="1">
    <source>
        <dbReference type="ARBA" id="ARBA00004496"/>
    </source>
</evidence>
<sequence>MKQKSDAGVKLLAKKRVYELAKELNTTSKRLMEKLEEINIVVKNHMSFLEEDELEALYDHIGVIRHKDDKSNTDDNKTASAHSVAQHSSEAMKELKKEAKKAPRIIRTTEIYLDSKDEEIKEIKANDAKSQKKPEEKRKKNDFVRVETETSGLRPGLVRETKPEYMRILEEQKKSEASKAQTNEKKDAEKNSVKEVVKKEEGSKQTAEIKDGSVNMEGKVLEEVKATVADSATNVNLNESIDKDKKTNDNRQVSTDNSAVNNEENAADTLNKKDMDKKNNNKKNEAKKNAEKKNEAKKNEKNDNKGGNAKKNEHRSPDMKKNDSNRPQDANKQNSKAAADKNREEGRTGSKKSLEIPKVELTTSQKEEFNSQRAERREYNKDAEKDSKRELRKEQPRSAISGGRNKNHKVIKNVFNSRKGVSEVLSDDFEMDDFYFGGSKKSRKIKKKKEEKKEEKPAPPKPVVTSIKIAAPITVKELAEALKKTSAEVIKKLMSLGIMATLNQELDFDTAAIVADEFGVKAEEEVVVSEEDILFDDSDDPNDPEAVPRPPVVVVMGHVDHGKTSLLDAIKKTNVTEKEAGGITQHIGAYMVKINNRNITFLDTPGHEAFTAMRARGAQVTDIAVLVVAADDGVMPQTIEAINHAKAANVTIIVAINKIDKPTANPEKVKQELTEYGLIPEEWGGDTIFVEVSAKKGVNIDYLLEMILLAADMLELKANPNKQAKGTVIEAKLDKDKGPVVTVLVQRGTLCVGDSIIVGTTTGRIRAMTDDKGHRIKKAGPSTPVEILGLHEVPEAGETFYVITDEKTAKQLIEKRKLKQREQLLKASARVTLDDLFNQIKEGKVKELNIIVKADVQGSVEALKQSLEKLSNDEVRVKIIHGGVGSVTETDVTLAQVSNAIIIGFNVRPPANVIDAAKKAGVDLRLYTIIYNAIEDIEAAMKGMLEPTYKEVVIGHVEIRQIFKVSGVGTVGGGYVTDGKITRNANIRLVRDGIVVHEGKLGSLKRFKDDVREVAEGYECGLSIEKFNDIKEGDVVEVYVMEEVKE</sequence>
<feature type="binding site" evidence="10">
    <location>
        <begin position="557"/>
        <end position="564"/>
    </location>
    <ligand>
        <name>GTP</name>
        <dbReference type="ChEBI" id="CHEBI:37565"/>
    </ligand>
</feature>
<keyword evidence="6 10" id="KW-0547">Nucleotide-binding</keyword>
<protein>
    <recommendedName>
        <fullName evidence="3 10">Translation initiation factor IF-2</fullName>
    </recommendedName>
</protein>
<accession>A0AB36TF18</accession>
<dbReference type="NCBIfam" id="TIGR00487">
    <property type="entry name" value="IF-2"/>
    <property type="match status" value="1"/>
</dbReference>
<feature type="compositionally biased region" description="Polar residues" evidence="13">
    <location>
        <begin position="79"/>
        <end position="89"/>
    </location>
</feature>
<dbReference type="InterPro" id="IPR000178">
    <property type="entry name" value="TF_IF2_bacterial-like"/>
</dbReference>
<dbReference type="Pfam" id="PF03144">
    <property type="entry name" value="GTP_EFTU_D2"/>
    <property type="match status" value="1"/>
</dbReference>
<evidence type="ECO:0000259" key="14">
    <source>
        <dbReference type="PROSITE" id="PS51722"/>
    </source>
</evidence>
<proteinExistence type="inferred from homology"/>
<dbReference type="GO" id="GO:0003743">
    <property type="term" value="F:translation initiation factor activity"/>
    <property type="evidence" value="ECO:0007669"/>
    <property type="project" value="UniProtKB-UniRule"/>
</dbReference>
<name>A0AB36TF18_ACETH</name>
<dbReference type="PROSITE" id="PS51722">
    <property type="entry name" value="G_TR_2"/>
    <property type="match status" value="1"/>
</dbReference>
<feature type="domain" description="Tr-type G" evidence="14">
    <location>
        <begin position="548"/>
        <end position="717"/>
    </location>
</feature>
<feature type="binding site" evidence="10">
    <location>
        <begin position="603"/>
        <end position="607"/>
    </location>
    <ligand>
        <name>GTP</name>
        <dbReference type="ChEBI" id="CHEBI:37565"/>
    </ligand>
</feature>
<dbReference type="InterPro" id="IPR027417">
    <property type="entry name" value="P-loop_NTPase"/>
</dbReference>
<dbReference type="InterPro" id="IPR009000">
    <property type="entry name" value="Transl_B-barrel_sf"/>
</dbReference>
<dbReference type="GO" id="GO:0003924">
    <property type="term" value="F:GTPase activity"/>
    <property type="evidence" value="ECO:0007669"/>
    <property type="project" value="UniProtKB-UniRule"/>
</dbReference>
<dbReference type="FunFam" id="3.40.50.10050:FF:000001">
    <property type="entry name" value="Translation initiation factor IF-2"/>
    <property type="match status" value="1"/>
</dbReference>
<dbReference type="HAMAP" id="MF_00100_B">
    <property type="entry name" value="IF_2_B"/>
    <property type="match status" value="1"/>
</dbReference>
<feature type="compositionally biased region" description="Polar residues" evidence="13">
    <location>
        <begin position="250"/>
        <end position="264"/>
    </location>
</feature>
<evidence type="ECO:0000313" key="15">
    <source>
        <dbReference type="EMBL" id="PFH02504.1"/>
    </source>
</evidence>
<keyword evidence="4 10" id="KW-0963">Cytoplasm</keyword>
<evidence type="ECO:0000256" key="2">
    <source>
        <dbReference type="ARBA" id="ARBA00007733"/>
    </source>
</evidence>
<evidence type="ECO:0000256" key="12">
    <source>
        <dbReference type="RuleBase" id="RU000645"/>
    </source>
</evidence>
<dbReference type="FunFam" id="2.40.30.10:FF:000008">
    <property type="entry name" value="Translation initiation factor IF-2"/>
    <property type="match status" value="1"/>
</dbReference>
<dbReference type="InterPro" id="IPR006847">
    <property type="entry name" value="IF2_N"/>
</dbReference>
<dbReference type="PROSITE" id="PS01176">
    <property type="entry name" value="IF2"/>
    <property type="match status" value="1"/>
</dbReference>
<dbReference type="Pfam" id="PF22042">
    <property type="entry name" value="EF-G_D2"/>
    <property type="match status" value="1"/>
</dbReference>
<feature type="compositionally biased region" description="Basic and acidic residues" evidence="13">
    <location>
        <begin position="365"/>
        <end position="396"/>
    </location>
</feature>
<dbReference type="GO" id="GO:0005829">
    <property type="term" value="C:cytosol"/>
    <property type="evidence" value="ECO:0007669"/>
    <property type="project" value="TreeGrafter"/>
</dbReference>
<dbReference type="Pfam" id="PF00009">
    <property type="entry name" value="GTP_EFTU"/>
    <property type="match status" value="1"/>
</dbReference>
<feature type="compositionally biased region" description="Basic and acidic residues" evidence="13">
    <location>
        <begin position="67"/>
        <end position="77"/>
    </location>
</feature>
<evidence type="ECO:0000256" key="3">
    <source>
        <dbReference type="ARBA" id="ARBA00020675"/>
    </source>
</evidence>
<dbReference type="InterPro" id="IPR005225">
    <property type="entry name" value="Small_GTP-bd"/>
</dbReference>
<evidence type="ECO:0000256" key="10">
    <source>
        <dbReference type="HAMAP-Rule" id="MF_00100"/>
    </source>
</evidence>
<gene>
    <name evidence="10" type="primary">infB</name>
    <name evidence="15" type="ORF">M972_111282</name>
</gene>
<dbReference type="Gene3D" id="2.40.30.10">
    <property type="entry name" value="Translation factors"/>
    <property type="match status" value="2"/>
</dbReference>
<feature type="region of interest" description="Disordered" evidence="13">
    <location>
        <begin position="67"/>
        <end position="91"/>
    </location>
</feature>
<feature type="binding site" evidence="10">
    <location>
        <begin position="657"/>
        <end position="660"/>
    </location>
    <ligand>
        <name>GTP</name>
        <dbReference type="ChEBI" id="CHEBI:37565"/>
    </ligand>
</feature>
<dbReference type="Gene3D" id="1.10.10.2480">
    <property type="match status" value="1"/>
</dbReference>
<evidence type="ECO:0000256" key="6">
    <source>
        <dbReference type="ARBA" id="ARBA00022741"/>
    </source>
</evidence>
<dbReference type="InterPro" id="IPR000795">
    <property type="entry name" value="T_Tr_GTP-bd_dom"/>
</dbReference>
<dbReference type="SUPFAM" id="SSF50447">
    <property type="entry name" value="Translation proteins"/>
    <property type="match status" value="2"/>
</dbReference>
<dbReference type="SUPFAM" id="SSF52156">
    <property type="entry name" value="Initiation factor IF2/eIF5b, domain 3"/>
    <property type="match status" value="1"/>
</dbReference>
<feature type="compositionally biased region" description="Polar residues" evidence="13">
    <location>
        <begin position="230"/>
        <end position="239"/>
    </location>
</feature>
<feature type="compositionally biased region" description="Polar residues" evidence="13">
    <location>
        <begin position="327"/>
        <end position="336"/>
    </location>
</feature>
<dbReference type="InterPro" id="IPR015760">
    <property type="entry name" value="TIF_IF2"/>
</dbReference>
<dbReference type="InterPro" id="IPR053905">
    <property type="entry name" value="EF-G-like_DII"/>
</dbReference>
<evidence type="ECO:0000256" key="8">
    <source>
        <dbReference type="ARBA" id="ARBA00023134"/>
    </source>
</evidence>
<keyword evidence="8 10" id="KW-0342">GTP-binding</keyword>
<evidence type="ECO:0000256" key="11">
    <source>
        <dbReference type="RuleBase" id="RU000644"/>
    </source>
</evidence>